<dbReference type="AlphaFoldDB" id="A0A1C7ME13"/>
<keyword evidence="1" id="KW-0472">Membrane</keyword>
<keyword evidence="1" id="KW-1133">Transmembrane helix</keyword>
<name>A0A1C7ME13_GRIFR</name>
<protein>
    <submittedName>
        <fullName evidence="2">Uncharacterized protein</fullName>
    </submittedName>
</protein>
<comment type="caution">
    <text evidence="2">The sequence shown here is derived from an EMBL/GenBank/DDBJ whole genome shotgun (WGS) entry which is preliminary data.</text>
</comment>
<keyword evidence="3" id="KW-1185">Reference proteome</keyword>
<evidence type="ECO:0000313" key="3">
    <source>
        <dbReference type="Proteomes" id="UP000092993"/>
    </source>
</evidence>
<organism evidence="2 3">
    <name type="scientific">Grifola frondosa</name>
    <name type="common">Maitake</name>
    <name type="synonym">Polyporus frondosus</name>
    <dbReference type="NCBI Taxonomy" id="5627"/>
    <lineage>
        <taxon>Eukaryota</taxon>
        <taxon>Fungi</taxon>
        <taxon>Dikarya</taxon>
        <taxon>Basidiomycota</taxon>
        <taxon>Agaricomycotina</taxon>
        <taxon>Agaricomycetes</taxon>
        <taxon>Polyporales</taxon>
        <taxon>Grifolaceae</taxon>
        <taxon>Grifola</taxon>
    </lineage>
</organism>
<proteinExistence type="predicted"/>
<dbReference type="EMBL" id="LUGG01000005">
    <property type="protein sequence ID" value="OBZ74847.1"/>
    <property type="molecule type" value="Genomic_DNA"/>
</dbReference>
<gene>
    <name evidence="2" type="ORF">A0H81_05109</name>
</gene>
<reference evidence="2 3" key="1">
    <citation type="submission" date="2016-03" db="EMBL/GenBank/DDBJ databases">
        <title>Whole genome sequencing of Grifola frondosa 9006-11.</title>
        <authorList>
            <person name="Min B."/>
            <person name="Park H."/>
            <person name="Kim J.-G."/>
            <person name="Cho H."/>
            <person name="Oh Y.-L."/>
            <person name="Kong W.-S."/>
            <person name="Choi I.-G."/>
        </authorList>
    </citation>
    <scope>NUCLEOTIDE SEQUENCE [LARGE SCALE GENOMIC DNA]</scope>
    <source>
        <strain evidence="2 3">9006-11</strain>
    </source>
</reference>
<accession>A0A1C7ME13</accession>
<dbReference type="Proteomes" id="UP000092993">
    <property type="component" value="Unassembled WGS sequence"/>
</dbReference>
<sequence length="131" mass="14856">MSDPLSSATAELVAIFLESLDRRSQSNNLEKDAVRDIHVDVRALYRTSGLNIHRAIQGFVDQVGHLHHAGTVGDSFLTYRLFIVWDRAWRIIIIPILLLIGTGISGYGGCYRHIHEYFALHKCASNDTYFR</sequence>
<evidence type="ECO:0000256" key="1">
    <source>
        <dbReference type="SAM" id="Phobius"/>
    </source>
</evidence>
<evidence type="ECO:0000313" key="2">
    <source>
        <dbReference type="EMBL" id="OBZ74847.1"/>
    </source>
</evidence>
<keyword evidence="1" id="KW-0812">Transmembrane</keyword>
<feature type="transmembrane region" description="Helical" evidence="1">
    <location>
        <begin position="88"/>
        <end position="110"/>
    </location>
</feature>